<organism evidence="2 3">
    <name type="scientific">Puccinia sorghi</name>
    <dbReference type="NCBI Taxonomy" id="27349"/>
    <lineage>
        <taxon>Eukaryota</taxon>
        <taxon>Fungi</taxon>
        <taxon>Dikarya</taxon>
        <taxon>Basidiomycota</taxon>
        <taxon>Pucciniomycotina</taxon>
        <taxon>Pucciniomycetes</taxon>
        <taxon>Pucciniales</taxon>
        <taxon>Pucciniaceae</taxon>
        <taxon>Puccinia</taxon>
    </lineage>
</organism>
<reference evidence="2 3" key="1">
    <citation type="submission" date="2015-08" db="EMBL/GenBank/DDBJ databases">
        <title>Next Generation Sequencing and Analysis of the Genome of Puccinia sorghi L Schw, the Causal Agent of Maize Common Rust.</title>
        <authorList>
            <person name="Rochi L."/>
            <person name="Burguener G."/>
            <person name="Darino M."/>
            <person name="Turjanski A."/>
            <person name="Kreff E."/>
            <person name="Dieguez M.J."/>
            <person name="Sacco F."/>
        </authorList>
    </citation>
    <scope>NUCLEOTIDE SEQUENCE [LARGE SCALE GENOMIC DNA]</scope>
    <source>
        <strain evidence="2 3">RO10H11247</strain>
    </source>
</reference>
<dbReference type="Proteomes" id="UP000037035">
    <property type="component" value="Unassembled WGS sequence"/>
</dbReference>
<name>A0A0L6UKZ5_9BASI</name>
<comment type="caution">
    <text evidence="2">The sequence shown here is derived from an EMBL/GenBank/DDBJ whole genome shotgun (WGS) entry which is preliminary data.</text>
</comment>
<gene>
    <name evidence="2" type="ORF">VP01_514g3</name>
</gene>
<sequence>MGCSESSKGPKTSFFVPLLSLWCSFSWKTLLPLCPPSSYFILTCSISSFLFFKMPQLGEYLLCISPSWKSTTLIIIPSQFFSKTNPNLCVSTSSQIICISCFWIEYRITLPVVKLLYKGRWTRVILTRQCVHFAFSLASWIALGLPASNTKVAYTEFTPCLFRIKPHNSTVRNGDTTSCIQFLLNGNHHFKKKLAQLPEVDIQEAPARLPYKLHMFAYVDVLAQSLCILHSSSSFVCSAHYKKSCSLGSKSSFFSCGELSLIFLYTAKIERDISLVHIGTLNTISNPHKNFMFQGVKSHVKGPNVNRANKACCTNRNEKLGANTISKSTSTRPDLASCNLSSIINWSWWCWVDVSQDCTVTRQKFLLQVFFMRFKNPSSFFLHIHNLLHQPSNKGKSKFFLFIMILCKTFNSKAKTWLKKTQNSMKTFIFLFLMTFKDYFLTPLSRFLLLMGFILFTLSKLYKIKFSFLHKTLQFLNHVPVDLNSKHLTLKISG</sequence>
<evidence type="ECO:0000256" key="1">
    <source>
        <dbReference type="SAM" id="Phobius"/>
    </source>
</evidence>
<feature type="transmembrane region" description="Helical" evidence="1">
    <location>
        <begin position="438"/>
        <end position="458"/>
    </location>
</feature>
<keyword evidence="3" id="KW-1185">Reference proteome</keyword>
<evidence type="ECO:0000313" key="3">
    <source>
        <dbReference type="Proteomes" id="UP000037035"/>
    </source>
</evidence>
<protein>
    <submittedName>
        <fullName evidence="2">Uncharacterized protein</fullName>
    </submittedName>
</protein>
<keyword evidence="1" id="KW-1133">Transmembrane helix</keyword>
<accession>A0A0L6UKZ5</accession>
<keyword evidence="1" id="KW-0472">Membrane</keyword>
<keyword evidence="1" id="KW-0812">Transmembrane</keyword>
<proteinExistence type="predicted"/>
<dbReference type="AlphaFoldDB" id="A0A0L6UKZ5"/>
<dbReference type="VEuPathDB" id="FungiDB:VP01_514g3"/>
<dbReference type="EMBL" id="LAVV01010331">
    <property type="protein sequence ID" value="KNZ49208.1"/>
    <property type="molecule type" value="Genomic_DNA"/>
</dbReference>
<evidence type="ECO:0000313" key="2">
    <source>
        <dbReference type="EMBL" id="KNZ49208.1"/>
    </source>
</evidence>